<evidence type="ECO:0000313" key="4">
    <source>
        <dbReference type="EMBL" id="NVN10321.1"/>
    </source>
</evidence>
<dbReference type="AlphaFoldDB" id="A0A7Y7IV39"/>
<feature type="domain" description="N-acetyltransferase" evidence="3">
    <location>
        <begin position="3"/>
        <end position="144"/>
    </location>
</feature>
<evidence type="ECO:0000259" key="3">
    <source>
        <dbReference type="PROSITE" id="PS51186"/>
    </source>
</evidence>
<protein>
    <submittedName>
        <fullName evidence="4">GNAT family N-acetyltransferase</fullName>
    </submittedName>
</protein>
<dbReference type="PROSITE" id="PS51186">
    <property type="entry name" value="GNAT"/>
    <property type="match status" value="1"/>
</dbReference>
<comment type="caution">
    <text evidence="4">The sequence shown here is derived from an EMBL/GenBank/DDBJ whole genome shotgun (WGS) entry which is preliminary data.</text>
</comment>
<keyword evidence="1 4" id="KW-0808">Transferase</keyword>
<dbReference type="Pfam" id="PF00583">
    <property type="entry name" value="Acetyltransf_1"/>
    <property type="match status" value="1"/>
</dbReference>
<name>A0A7Y7IV39_9PROT</name>
<dbReference type="InterPro" id="IPR016181">
    <property type="entry name" value="Acyl_CoA_acyltransferase"/>
</dbReference>
<dbReference type="InterPro" id="IPR000182">
    <property type="entry name" value="GNAT_dom"/>
</dbReference>
<dbReference type="Proteomes" id="UP000534870">
    <property type="component" value="Unassembled WGS sequence"/>
</dbReference>
<evidence type="ECO:0000313" key="5">
    <source>
        <dbReference type="Proteomes" id="UP000534870"/>
    </source>
</evidence>
<evidence type="ECO:0000256" key="1">
    <source>
        <dbReference type="ARBA" id="ARBA00022679"/>
    </source>
</evidence>
<reference evidence="4 5" key="1">
    <citation type="submission" date="2020-06" db="EMBL/GenBank/DDBJ databases">
        <title>Description of novel acetic acid bacteria.</title>
        <authorList>
            <person name="Sombolestani A."/>
        </authorList>
    </citation>
    <scope>NUCLEOTIDE SEQUENCE [LARGE SCALE GENOMIC DNA]</scope>
    <source>
        <strain evidence="4 5">LMG 31431</strain>
    </source>
</reference>
<dbReference type="EMBL" id="JABXXP010000031">
    <property type="protein sequence ID" value="NVN10321.1"/>
    <property type="molecule type" value="Genomic_DNA"/>
</dbReference>
<dbReference type="CDD" id="cd04301">
    <property type="entry name" value="NAT_SF"/>
    <property type="match status" value="1"/>
</dbReference>
<dbReference type="GO" id="GO:0016747">
    <property type="term" value="F:acyltransferase activity, transferring groups other than amino-acyl groups"/>
    <property type="evidence" value="ECO:0007669"/>
    <property type="project" value="InterPro"/>
</dbReference>
<dbReference type="SUPFAM" id="SSF55729">
    <property type="entry name" value="Acyl-CoA N-acyltransferases (Nat)"/>
    <property type="match status" value="1"/>
</dbReference>
<accession>A0A7Y7IV39</accession>
<evidence type="ECO:0000256" key="2">
    <source>
        <dbReference type="ARBA" id="ARBA00023315"/>
    </source>
</evidence>
<proteinExistence type="predicted"/>
<organism evidence="4 5">
    <name type="scientific">Nguyenibacter vanlangensis</name>
    <dbReference type="NCBI Taxonomy" id="1216886"/>
    <lineage>
        <taxon>Bacteria</taxon>
        <taxon>Pseudomonadati</taxon>
        <taxon>Pseudomonadota</taxon>
        <taxon>Alphaproteobacteria</taxon>
        <taxon>Acetobacterales</taxon>
        <taxon>Acetobacteraceae</taxon>
        <taxon>Nguyenibacter</taxon>
    </lineage>
</organism>
<sequence length="147" mass="16707">MTIFIRDGVAEDRPALRELFLRSRRETFAWQPESAFALADFDAQTDGERLLVAYGQGGRLAGFMSLWEPDDFIHHLHVERSYFRRGVGRALLRALPGWPAKRYRLKCLLANQPAMAFYRACNFVEIGTGSAPEGDYLLLESSGNHDQ</sequence>
<dbReference type="PANTHER" id="PTHR43877">
    <property type="entry name" value="AMINOALKYLPHOSPHONATE N-ACETYLTRANSFERASE-RELATED-RELATED"/>
    <property type="match status" value="1"/>
</dbReference>
<dbReference type="Gene3D" id="3.40.630.30">
    <property type="match status" value="1"/>
</dbReference>
<gene>
    <name evidence="4" type="ORF">HUK84_04010</name>
</gene>
<keyword evidence="2" id="KW-0012">Acyltransferase</keyword>
<dbReference type="InterPro" id="IPR050832">
    <property type="entry name" value="Bact_Acetyltransf"/>
</dbReference>